<evidence type="ECO:0000256" key="1">
    <source>
        <dbReference type="SAM" id="MobiDB-lite"/>
    </source>
</evidence>
<sequence length="281" mass="30040">MNDPLSPLTVPPPRYLLESDSSDEEGQGTYPSSSTSRPKIHLSSSEITINFSTAQPQPELEELVLGLGQAGKYITRSLGDKQAAGEVLVDGRLVGRGLKSGQGLLVVGLDEGDLGNEGVWGLAEKLIDTLKAKRWTIITSYVPSMYIPSRSERASALRDAAPVRYLCSATTLGDEEKHGLSKFEAPNYLTGLAAALTALSAHPSSPSIQITTLSLPLPLSSLSYQQLNTPLQAFSPLLSAQISSKSRSRWTEDDDEPYAAFGMGKVRGVKRGVGEAASMYT</sequence>
<dbReference type="KEGG" id="kne:92181100"/>
<evidence type="ECO:0000313" key="3">
    <source>
        <dbReference type="Proteomes" id="UP001388673"/>
    </source>
</evidence>
<keyword evidence="3" id="KW-1185">Reference proteome</keyword>
<name>A0AAW0YL35_9TREE</name>
<dbReference type="Proteomes" id="UP001388673">
    <property type="component" value="Unassembled WGS sequence"/>
</dbReference>
<organism evidence="2 3">
    <name type="scientific">Kwoniella newhampshirensis</name>
    <dbReference type="NCBI Taxonomy" id="1651941"/>
    <lineage>
        <taxon>Eukaryota</taxon>
        <taxon>Fungi</taxon>
        <taxon>Dikarya</taxon>
        <taxon>Basidiomycota</taxon>
        <taxon>Agaricomycotina</taxon>
        <taxon>Tremellomycetes</taxon>
        <taxon>Tremellales</taxon>
        <taxon>Cryptococcaceae</taxon>
        <taxon>Kwoniella</taxon>
    </lineage>
</organism>
<gene>
    <name evidence="2" type="ORF">IAR55_003842</name>
</gene>
<dbReference type="RefSeq" id="XP_066802327.1">
    <property type="nucleotide sequence ID" value="XM_066946948.1"/>
</dbReference>
<comment type="caution">
    <text evidence="2">The sequence shown here is derived from an EMBL/GenBank/DDBJ whole genome shotgun (WGS) entry which is preliminary data.</text>
</comment>
<dbReference type="EMBL" id="JBCAWK010000007">
    <property type="protein sequence ID" value="KAK8853141.1"/>
    <property type="molecule type" value="Genomic_DNA"/>
</dbReference>
<reference evidence="2 3" key="1">
    <citation type="journal article" date="2024" name="bioRxiv">
        <title>Comparative genomics of Cryptococcus and Kwoniella reveals pathogenesis evolution and contrasting karyotype dynamics via intercentromeric recombination or chromosome fusion.</title>
        <authorList>
            <person name="Coelho M.A."/>
            <person name="David-Palma M."/>
            <person name="Shea T."/>
            <person name="Bowers K."/>
            <person name="McGinley-Smith S."/>
            <person name="Mohammad A.W."/>
            <person name="Gnirke A."/>
            <person name="Yurkov A.M."/>
            <person name="Nowrousian M."/>
            <person name="Sun S."/>
            <person name="Cuomo C.A."/>
            <person name="Heitman J."/>
        </authorList>
    </citation>
    <scope>NUCLEOTIDE SEQUENCE [LARGE SCALE GENOMIC DNA]</scope>
    <source>
        <strain evidence="2 3">CBS 13917</strain>
    </source>
</reference>
<feature type="compositionally biased region" description="Polar residues" evidence="1">
    <location>
        <begin position="29"/>
        <end position="40"/>
    </location>
</feature>
<protein>
    <submittedName>
        <fullName evidence="2">Uncharacterized protein</fullName>
    </submittedName>
</protein>
<proteinExistence type="predicted"/>
<dbReference type="AlphaFoldDB" id="A0AAW0YL35"/>
<dbReference type="GeneID" id="92181100"/>
<feature type="region of interest" description="Disordered" evidence="1">
    <location>
        <begin position="1"/>
        <end position="40"/>
    </location>
</feature>
<accession>A0AAW0YL35</accession>
<evidence type="ECO:0000313" key="2">
    <source>
        <dbReference type="EMBL" id="KAK8853141.1"/>
    </source>
</evidence>